<dbReference type="AlphaFoldDB" id="A0A6A5R4J1"/>
<proteinExistence type="predicted"/>
<protein>
    <submittedName>
        <fullName evidence="1">Uncharacterized protein</fullName>
    </submittedName>
</protein>
<gene>
    <name evidence="1" type="ORF">BDU57DRAFT_28084</name>
</gene>
<reference evidence="1" key="1">
    <citation type="journal article" date="2020" name="Stud. Mycol.">
        <title>101 Dothideomycetes genomes: a test case for predicting lifestyles and emergence of pathogens.</title>
        <authorList>
            <person name="Haridas S."/>
            <person name="Albert R."/>
            <person name="Binder M."/>
            <person name="Bloem J."/>
            <person name="Labutti K."/>
            <person name="Salamov A."/>
            <person name="Andreopoulos B."/>
            <person name="Baker S."/>
            <person name="Barry K."/>
            <person name="Bills G."/>
            <person name="Bluhm B."/>
            <person name="Cannon C."/>
            <person name="Castanera R."/>
            <person name="Culley D."/>
            <person name="Daum C."/>
            <person name="Ezra D."/>
            <person name="Gonzalez J."/>
            <person name="Henrissat B."/>
            <person name="Kuo A."/>
            <person name="Liang C."/>
            <person name="Lipzen A."/>
            <person name="Lutzoni F."/>
            <person name="Magnuson J."/>
            <person name="Mondo S."/>
            <person name="Nolan M."/>
            <person name="Ohm R."/>
            <person name="Pangilinan J."/>
            <person name="Park H.-J."/>
            <person name="Ramirez L."/>
            <person name="Alfaro M."/>
            <person name="Sun H."/>
            <person name="Tritt A."/>
            <person name="Yoshinaga Y."/>
            <person name="Zwiers L.-H."/>
            <person name="Turgeon B."/>
            <person name="Goodwin S."/>
            <person name="Spatafora J."/>
            <person name="Crous P."/>
            <person name="Grigoriev I."/>
        </authorList>
    </citation>
    <scope>NUCLEOTIDE SEQUENCE</scope>
    <source>
        <strain evidence="1">HMLAC05119</strain>
    </source>
</reference>
<evidence type="ECO:0000313" key="2">
    <source>
        <dbReference type="Proteomes" id="UP000800096"/>
    </source>
</evidence>
<accession>A0A6A5R4J1</accession>
<dbReference type="Proteomes" id="UP000800096">
    <property type="component" value="Unassembled WGS sequence"/>
</dbReference>
<keyword evidence="2" id="KW-1185">Reference proteome</keyword>
<organism evidence="1 2">
    <name type="scientific">Ampelomyces quisqualis</name>
    <name type="common">Powdery mildew agent</name>
    <dbReference type="NCBI Taxonomy" id="50730"/>
    <lineage>
        <taxon>Eukaryota</taxon>
        <taxon>Fungi</taxon>
        <taxon>Dikarya</taxon>
        <taxon>Ascomycota</taxon>
        <taxon>Pezizomycotina</taxon>
        <taxon>Dothideomycetes</taxon>
        <taxon>Pleosporomycetidae</taxon>
        <taxon>Pleosporales</taxon>
        <taxon>Pleosporineae</taxon>
        <taxon>Phaeosphaeriaceae</taxon>
        <taxon>Ampelomyces</taxon>
    </lineage>
</organism>
<dbReference type="EMBL" id="ML979132">
    <property type="protein sequence ID" value="KAF1920877.1"/>
    <property type="molecule type" value="Genomic_DNA"/>
</dbReference>
<evidence type="ECO:0000313" key="1">
    <source>
        <dbReference type="EMBL" id="KAF1920877.1"/>
    </source>
</evidence>
<sequence length="91" mass="10392">MTFVLHSGNGAALTLSTGFFLLLLAVRIDYGDFVPRNSFVQNSDVVAILYSDVASYYPDSYYPEYWGHLKIFFRPAWEGGQMKERAVDRTQ</sequence>
<dbReference type="OrthoDB" id="2906425at2759"/>
<name>A0A6A5R4J1_AMPQU</name>